<reference evidence="1 2" key="1">
    <citation type="submission" date="2007-11" db="EMBL/GenBank/DDBJ databases">
        <authorList>
            <person name="Wagner-Dobler I."/>
            <person name="Ferriera S."/>
            <person name="Johnson J."/>
            <person name="Kravitz S."/>
            <person name="Beeson K."/>
            <person name="Sutton G."/>
            <person name="Rogers Y.-H."/>
            <person name="Friedman R."/>
            <person name="Frazier M."/>
            <person name="Venter J.C."/>
        </authorList>
    </citation>
    <scope>NUCLEOTIDE SEQUENCE [LARGE SCALE GENOMIC DNA]</scope>
    <source>
        <strain evidence="1 2">HEL-45</strain>
    </source>
</reference>
<dbReference type="InterPro" id="IPR014747">
    <property type="entry name" value="Bac_photo_RC_H_C"/>
</dbReference>
<dbReference type="Proteomes" id="UP000003257">
    <property type="component" value="Unassembled WGS sequence"/>
</dbReference>
<dbReference type="SUPFAM" id="SSF50346">
    <property type="entry name" value="PRC-barrel domain"/>
    <property type="match status" value="2"/>
</dbReference>
<keyword evidence="2" id="KW-1185">Reference proteome</keyword>
<accession>A0ABM9X1E5</accession>
<evidence type="ECO:0008006" key="3">
    <source>
        <dbReference type="Google" id="ProtNLM"/>
    </source>
</evidence>
<evidence type="ECO:0000313" key="2">
    <source>
        <dbReference type="Proteomes" id="UP000003257"/>
    </source>
</evidence>
<dbReference type="EMBL" id="ABID01000027">
    <property type="protein sequence ID" value="EDQ03259.1"/>
    <property type="molecule type" value="Genomic_DNA"/>
</dbReference>
<comment type="caution">
    <text evidence="1">The sequence shown here is derived from an EMBL/GenBank/DDBJ whole genome shotgun (WGS) entry which is preliminary data.</text>
</comment>
<gene>
    <name evidence="1" type="ORF">OIHEL45_16561</name>
</gene>
<organism evidence="1 2">
    <name type="scientific">Sulfitobacter indolifex HEL-45</name>
    <dbReference type="NCBI Taxonomy" id="391624"/>
    <lineage>
        <taxon>Bacteria</taxon>
        <taxon>Pseudomonadati</taxon>
        <taxon>Pseudomonadota</taxon>
        <taxon>Alphaproteobacteria</taxon>
        <taxon>Rhodobacterales</taxon>
        <taxon>Roseobacteraceae</taxon>
        <taxon>Sulfitobacter</taxon>
    </lineage>
</organism>
<dbReference type="RefSeq" id="WP_007121150.1">
    <property type="nucleotide sequence ID" value="NZ_ABID01000027.1"/>
</dbReference>
<proteinExistence type="predicted"/>
<name>A0ABM9X1E5_9RHOB</name>
<dbReference type="InterPro" id="IPR011033">
    <property type="entry name" value="PRC_barrel-like_sf"/>
</dbReference>
<dbReference type="Gene3D" id="3.90.50.10">
    <property type="entry name" value="Photosynthetic Reaction Center, subunit H, domain 2"/>
    <property type="match status" value="2"/>
</dbReference>
<protein>
    <recommendedName>
        <fullName evidence="3">PRC-barrel domain-containing protein</fullName>
    </recommendedName>
</protein>
<sequence>MQRSYDIVGYKLRAKDGTVGSITDLLFDDRHFALRWMVVDTGKWLPGRKVLLPPSALGSPDPSVREYPVDLNLDEIEAAPGLETDEPVSHQLEADIYGHYGWSPYWDSGYGYALVGGMQPVGAVVPEKTIRTDKPEATEKSQHGDPHLRSISEVTGYYVEATDGSIGHIENFVIDETEWIIRYLMIDTKNWWPGKMVLISPHWLREIDWSDRKIFVDVTRYRVKAAPGFDPSMTLDREYEERMYTHYGYQPYWAGWL</sequence>
<evidence type="ECO:0000313" key="1">
    <source>
        <dbReference type="EMBL" id="EDQ03259.1"/>
    </source>
</evidence>